<dbReference type="RefSeq" id="WP_085269053.1">
    <property type="nucleotide sequence ID" value="NZ_AP022614.1"/>
</dbReference>
<sequence length="297" mass="33656">MKPFFVRTAGTSVEVWSGYHIQFDGEERHDWQKVLKAQLKELLSQFVIPVGAPLAGYYDTTDPRIADTENSLFTNWLTSMPAGINTLRFEHGTAAPPEPPISIDLLGGHLHYYRYEVSRRWTKWEPDETLACWNRVPRRLPDEQNARPIWFALRDGNAKKLITISAGRRLDPNTNFGIRLIVHANPRGPRNVVTYSEKLVDGSISAFHNDRYSDQLFTALAPKFPGVAEEELRHALDHPAGPLFDSRAIHTTPGGIQISPSDECCRLGEVTIRQDSTTQWPELSGELFTVRPIDRTE</sequence>
<organism evidence="1 2">
    <name type="scientific">Mycobacterium parmense</name>
    <dbReference type="NCBI Taxonomy" id="185642"/>
    <lineage>
        <taxon>Bacteria</taxon>
        <taxon>Bacillati</taxon>
        <taxon>Actinomycetota</taxon>
        <taxon>Actinomycetes</taxon>
        <taxon>Mycobacteriales</taxon>
        <taxon>Mycobacteriaceae</taxon>
        <taxon>Mycobacterium</taxon>
        <taxon>Mycobacterium simiae complex</taxon>
    </lineage>
</organism>
<keyword evidence="2" id="KW-1185">Reference proteome</keyword>
<dbReference type="OrthoDB" id="4710203at2"/>
<accession>A0A7I7YNH0</accession>
<protein>
    <submittedName>
        <fullName evidence="1">Uncharacterized protein</fullName>
    </submittedName>
</protein>
<evidence type="ECO:0000313" key="1">
    <source>
        <dbReference type="EMBL" id="BBZ43360.1"/>
    </source>
</evidence>
<gene>
    <name evidence="1" type="ORF">MPRM_06410</name>
</gene>
<name>A0A7I7YNH0_9MYCO</name>
<dbReference type="Proteomes" id="UP000467105">
    <property type="component" value="Chromosome"/>
</dbReference>
<dbReference type="AlphaFoldDB" id="A0A7I7YNH0"/>
<evidence type="ECO:0000313" key="2">
    <source>
        <dbReference type="Proteomes" id="UP000467105"/>
    </source>
</evidence>
<dbReference type="EMBL" id="AP022614">
    <property type="protein sequence ID" value="BBZ43360.1"/>
    <property type="molecule type" value="Genomic_DNA"/>
</dbReference>
<reference evidence="1 2" key="1">
    <citation type="journal article" date="2019" name="Emerg. Microbes Infect.">
        <title>Comprehensive subspecies identification of 175 nontuberculous mycobacteria species based on 7547 genomic profiles.</title>
        <authorList>
            <person name="Matsumoto Y."/>
            <person name="Kinjo T."/>
            <person name="Motooka D."/>
            <person name="Nabeya D."/>
            <person name="Jung N."/>
            <person name="Uechi K."/>
            <person name="Horii T."/>
            <person name="Iida T."/>
            <person name="Fujita J."/>
            <person name="Nakamura S."/>
        </authorList>
    </citation>
    <scope>NUCLEOTIDE SEQUENCE [LARGE SCALE GENOMIC DNA]</scope>
    <source>
        <strain evidence="1 2">JCM 14742</strain>
    </source>
</reference>
<proteinExistence type="predicted"/>